<name>A0A2T3JEP0_9GAMM</name>
<protein>
    <submittedName>
        <fullName evidence="2">Uncharacterized protein</fullName>
    </submittedName>
</protein>
<dbReference type="AlphaFoldDB" id="A0A2T3JEP0"/>
<keyword evidence="3" id="KW-1185">Reference proteome</keyword>
<reference evidence="2 3" key="1">
    <citation type="submission" date="2018-01" db="EMBL/GenBank/DDBJ databases">
        <title>Whole genome sequencing of Histamine producing bacteria.</title>
        <authorList>
            <person name="Butler K."/>
        </authorList>
    </citation>
    <scope>NUCLEOTIDE SEQUENCE [LARGE SCALE GENOMIC DNA]</scope>
    <source>
        <strain evidence="2 3">JCM 12947</strain>
    </source>
</reference>
<comment type="caution">
    <text evidence="2">The sequence shown here is derived from an EMBL/GenBank/DDBJ whole genome shotgun (WGS) entry which is preliminary data.</text>
</comment>
<feature type="coiled-coil region" evidence="1">
    <location>
        <begin position="32"/>
        <end position="85"/>
    </location>
</feature>
<dbReference type="EMBL" id="PYMJ01000015">
    <property type="protein sequence ID" value="PSU47371.1"/>
    <property type="molecule type" value="Genomic_DNA"/>
</dbReference>
<gene>
    <name evidence="2" type="ORF">C9J12_15350</name>
</gene>
<keyword evidence="1" id="KW-0175">Coiled coil</keyword>
<organism evidence="2 3">
    <name type="scientific">Photobacterium frigidiphilum</name>
    <dbReference type="NCBI Taxonomy" id="264736"/>
    <lineage>
        <taxon>Bacteria</taxon>
        <taxon>Pseudomonadati</taxon>
        <taxon>Pseudomonadota</taxon>
        <taxon>Gammaproteobacteria</taxon>
        <taxon>Vibrionales</taxon>
        <taxon>Vibrionaceae</taxon>
        <taxon>Photobacterium</taxon>
    </lineage>
</organism>
<accession>A0A2T3JEP0</accession>
<proteinExistence type="predicted"/>
<evidence type="ECO:0000313" key="2">
    <source>
        <dbReference type="EMBL" id="PSU47371.1"/>
    </source>
</evidence>
<dbReference type="Proteomes" id="UP000240987">
    <property type="component" value="Unassembled WGS sequence"/>
</dbReference>
<evidence type="ECO:0000313" key="3">
    <source>
        <dbReference type="Proteomes" id="UP000240987"/>
    </source>
</evidence>
<dbReference type="RefSeq" id="WP_107243518.1">
    <property type="nucleotide sequence ID" value="NZ_PYMJ01000015.1"/>
</dbReference>
<sequence>MNAETRLDLISYINDLLVAIKEARFVAIDAGNDKLVDKLKKRRKKLSKLRDKLIQAQMKDWIDNAEAITERIKSAEEQTKIAIKELKDDIRNAKKWVVATGLIDDAIDLITSLLP</sequence>
<evidence type="ECO:0000256" key="1">
    <source>
        <dbReference type="SAM" id="Coils"/>
    </source>
</evidence>